<dbReference type="Gene3D" id="3.10.620.30">
    <property type="match status" value="1"/>
</dbReference>
<feature type="domain" description="Transglutaminase-like" evidence="2">
    <location>
        <begin position="258"/>
        <end position="335"/>
    </location>
</feature>
<dbReference type="Pfam" id="PF01841">
    <property type="entry name" value="Transglut_core"/>
    <property type="match status" value="1"/>
</dbReference>
<dbReference type="InterPro" id="IPR024618">
    <property type="entry name" value="DUF3857"/>
</dbReference>
<dbReference type="Gene3D" id="2.60.120.1130">
    <property type="match status" value="1"/>
</dbReference>
<evidence type="ECO:0008006" key="6">
    <source>
        <dbReference type="Google" id="ProtNLM"/>
    </source>
</evidence>
<dbReference type="InterPro" id="IPR038765">
    <property type="entry name" value="Papain-like_cys_pep_sf"/>
</dbReference>
<evidence type="ECO:0000259" key="2">
    <source>
        <dbReference type="Pfam" id="PF01841"/>
    </source>
</evidence>
<feature type="chain" id="PRO_5046097970" description="DUF3857 domain-containing protein" evidence="1">
    <location>
        <begin position="22"/>
        <end position="623"/>
    </location>
</feature>
<accession>A0ABM8NKL3</accession>
<protein>
    <recommendedName>
        <fullName evidence="6">DUF3857 domain-containing protein</fullName>
    </recommendedName>
</protein>
<keyword evidence="5" id="KW-1185">Reference proteome</keyword>
<dbReference type="EMBL" id="CAJHCP010000005">
    <property type="protein sequence ID" value="CAD6530472.1"/>
    <property type="molecule type" value="Genomic_DNA"/>
</dbReference>
<evidence type="ECO:0000256" key="1">
    <source>
        <dbReference type="SAM" id="SignalP"/>
    </source>
</evidence>
<organism evidence="4 5">
    <name type="scientific">Paraburkholderia metrosideri</name>
    <dbReference type="NCBI Taxonomy" id="580937"/>
    <lineage>
        <taxon>Bacteria</taxon>
        <taxon>Pseudomonadati</taxon>
        <taxon>Pseudomonadota</taxon>
        <taxon>Betaproteobacteria</taxon>
        <taxon>Burkholderiales</taxon>
        <taxon>Burkholderiaceae</taxon>
        <taxon>Paraburkholderia</taxon>
    </lineage>
</organism>
<evidence type="ECO:0000313" key="5">
    <source>
        <dbReference type="Proteomes" id="UP000598032"/>
    </source>
</evidence>
<evidence type="ECO:0000259" key="3">
    <source>
        <dbReference type="Pfam" id="PF12969"/>
    </source>
</evidence>
<dbReference type="InterPro" id="IPR002931">
    <property type="entry name" value="Transglutaminase-like"/>
</dbReference>
<dbReference type="RefSeq" id="WP_201642462.1">
    <property type="nucleotide sequence ID" value="NZ_CAJHCP010000005.1"/>
</dbReference>
<feature type="domain" description="DUF3857" evidence="3">
    <location>
        <begin position="43"/>
        <end position="210"/>
    </location>
</feature>
<feature type="signal peptide" evidence="1">
    <location>
        <begin position="1"/>
        <end position="21"/>
    </location>
</feature>
<dbReference type="Pfam" id="PF12969">
    <property type="entry name" value="DUF3857"/>
    <property type="match status" value="1"/>
</dbReference>
<dbReference type="Proteomes" id="UP000598032">
    <property type="component" value="Unassembled WGS sequence"/>
</dbReference>
<proteinExistence type="predicted"/>
<gene>
    <name evidence="4" type="ORF">LMG28140_02350</name>
</gene>
<dbReference type="SUPFAM" id="SSF54001">
    <property type="entry name" value="Cysteine proteinases"/>
    <property type="match status" value="1"/>
</dbReference>
<reference evidence="4 5" key="1">
    <citation type="submission" date="2020-10" db="EMBL/GenBank/DDBJ databases">
        <authorList>
            <person name="Peeters C."/>
        </authorList>
    </citation>
    <scope>NUCLEOTIDE SEQUENCE [LARGE SCALE GENOMIC DNA]</scope>
    <source>
        <strain evidence="4 5">LMG 28140</strain>
    </source>
</reference>
<evidence type="ECO:0000313" key="4">
    <source>
        <dbReference type="EMBL" id="CAD6530472.1"/>
    </source>
</evidence>
<sequence>MRNLTMAALAGLVSISSAAHAQTTAFQPMLTELSNDIVYDVKADGTYTKEETENIRLNTDQAVKLLSQVPVRYSKSLQDAEVLEAYTITKDGKRIDVTPDKILEQQSKESAGAPMFDDGRVKTVVFPGTEVGATINLRERKTQRKAIFPRQFSFVEAFNDLIEMKSVTVTIRAPASLKLYVDATGIEGGQVASDKPDVQVWRWSLKDAPAHAPELQSVSMKDHSPRIAVTTFPDFAAVGAAYQQRAQPKSAVTPAVQTLADQLTKGISDPRRQAEALYDWVSTHIRYVAIYLDFGGVVPHDADTILNAAYGDCKDHVTVLQALLAAKGIKSSAVLVNAGNEYWLPNVAAPLGVFDHAITYLPDFNLFVDSTAGVARFGTLPASEMGKSALVTDDGTGTGKIVTLPVDSADNTRVQTTIRVTLDSDGNANGTGEISSTGTLDWISREVFASIQPGVEPQVASRVLTATGQNGTGNFHHSNLRDLTTPFVYKTEFQLPGYAQFPGPGAIQVPVGLNGFSGISSVFESFGPKTRAFAMPFLNRHVTETTIITLPDDVKVARLPQPAKIVSPFGTYTSTYVADGRQITVTRDLNLSMPGVLLQPEQYPELRKMALAVSRDMRSQLVY</sequence>
<dbReference type="Gene3D" id="2.60.40.3140">
    <property type="match status" value="1"/>
</dbReference>
<keyword evidence="1" id="KW-0732">Signal</keyword>
<name>A0ABM8NKL3_9BURK</name>
<comment type="caution">
    <text evidence="4">The sequence shown here is derived from an EMBL/GenBank/DDBJ whole genome shotgun (WGS) entry which is preliminary data.</text>
</comment>